<keyword evidence="7 9" id="KW-0233">DNA recombination</keyword>
<dbReference type="InterPro" id="IPR011010">
    <property type="entry name" value="DNA_brk_join_enz"/>
</dbReference>
<evidence type="ECO:0000256" key="7">
    <source>
        <dbReference type="ARBA" id="ARBA00023172"/>
    </source>
</evidence>
<evidence type="ECO:0000256" key="1">
    <source>
        <dbReference type="ARBA" id="ARBA00004496"/>
    </source>
</evidence>
<evidence type="ECO:0000313" key="12">
    <source>
        <dbReference type="EMBL" id="WFM82864.1"/>
    </source>
</evidence>
<dbReference type="Gene3D" id="1.10.150.130">
    <property type="match status" value="1"/>
</dbReference>
<accession>A0ABY8FWH6</accession>
<evidence type="ECO:0000256" key="4">
    <source>
        <dbReference type="ARBA" id="ARBA00022829"/>
    </source>
</evidence>
<dbReference type="InterPro" id="IPR013762">
    <property type="entry name" value="Integrase-like_cat_sf"/>
</dbReference>
<comment type="function">
    <text evidence="9">Site-specific tyrosine recombinase, which acts by catalyzing the cutting and rejoining of the recombining DNA molecules. The XerC-XerD complex is essential to convert dimers of the bacterial chromosome into monomers to permit their segregation at cell division. It also contributes to the segregational stability of plasmids.</text>
</comment>
<dbReference type="Pfam" id="PF02899">
    <property type="entry name" value="Phage_int_SAM_1"/>
    <property type="match status" value="1"/>
</dbReference>
<dbReference type="PANTHER" id="PTHR30349">
    <property type="entry name" value="PHAGE INTEGRASE-RELATED"/>
    <property type="match status" value="1"/>
</dbReference>
<evidence type="ECO:0000259" key="11">
    <source>
        <dbReference type="PROSITE" id="PS51900"/>
    </source>
</evidence>
<dbReference type="Gene3D" id="1.10.443.10">
    <property type="entry name" value="Intergrase catalytic core"/>
    <property type="match status" value="1"/>
</dbReference>
<feature type="active site" evidence="9">
    <location>
        <position position="245"/>
    </location>
</feature>
<evidence type="ECO:0000256" key="5">
    <source>
        <dbReference type="ARBA" id="ARBA00022908"/>
    </source>
</evidence>
<comment type="subcellular location">
    <subcellularLocation>
        <location evidence="1 9">Cytoplasm</location>
    </subcellularLocation>
</comment>
<dbReference type="InterPro" id="IPR023009">
    <property type="entry name" value="Tyrosine_recombinase_XerC/XerD"/>
</dbReference>
<reference evidence="12 13" key="1">
    <citation type="submission" date="2023-03" db="EMBL/GenBank/DDBJ databases">
        <title>Complete genome of Arcanobacterium canis strain DSM 25104 isolated in 2010 from a canine otitis externa in Germany.</title>
        <authorList>
            <person name="Borowiak M."/>
            <person name="Kreitlow A."/>
            <person name="Malorny B."/>
            <person name="Laemmler C."/>
            <person name="Prenger-Berninghoff E."/>
            <person name="Ploetz M."/>
            <person name="Abdulmawjood A."/>
        </authorList>
    </citation>
    <scope>NUCLEOTIDE SEQUENCE [LARGE SCALE GENOMIC DNA]</scope>
    <source>
        <strain evidence="12 13">DSM 25104</strain>
    </source>
</reference>
<protein>
    <recommendedName>
        <fullName evidence="9">Tyrosine recombinase XerC</fullName>
    </recommendedName>
</protein>
<keyword evidence="8 9" id="KW-0131">Cell cycle</keyword>
<feature type="active site" evidence="9">
    <location>
        <position position="248"/>
    </location>
</feature>
<feature type="active site" description="O-(3'-phospho-DNA)-tyrosine intermediate" evidence="9">
    <location>
        <position position="280"/>
    </location>
</feature>
<dbReference type="InterPro" id="IPR050090">
    <property type="entry name" value="Tyrosine_recombinase_XerCD"/>
</dbReference>
<feature type="domain" description="Core-binding (CB)" evidence="11">
    <location>
        <begin position="1"/>
        <end position="88"/>
    </location>
</feature>
<dbReference type="PANTHER" id="PTHR30349:SF77">
    <property type="entry name" value="TYROSINE RECOMBINASE XERC"/>
    <property type="match status" value="1"/>
</dbReference>
<dbReference type="Pfam" id="PF00589">
    <property type="entry name" value="Phage_integrase"/>
    <property type="match status" value="1"/>
</dbReference>
<feature type="active site" evidence="9">
    <location>
        <position position="153"/>
    </location>
</feature>
<feature type="active site" evidence="9">
    <location>
        <position position="271"/>
    </location>
</feature>
<feature type="domain" description="Tyr recombinase" evidence="10">
    <location>
        <begin position="109"/>
        <end position="293"/>
    </location>
</feature>
<dbReference type="InterPro" id="IPR044068">
    <property type="entry name" value="CB"/>
</dbReference>
<keyword evidence="2 9" id="KW-0963">Cytoplasm</keyword>
<dbReference type="PROSITE" id="PS51898">
    <property type="entry name" value="TYR_RECOMBINASE"/>
    <property type="match status" value="1"/>
</dbReference>
<gene>
    <name evidence="9" type="primary">xerC</name>
    <name evidence="12" type="ORF">P7079_05515</name>
</gene>
<dbReference type="InterPro" id="IPR002104">
    <property type="entry name" value="Integrase_catalytic"/>
</dbReference>
<dbReference type="Proteomes" id="UP001215216">
    <property type="component" value="Chromosome"/>
</dbReference>
<dbReference type="SUPFAM" id="SSF56349">
    <property type="entry name" value="DNA breaking-rejoining enzymes"/>
    <property type="match status" value="1"/>
</dbReference>
<keyword evidence="3 9" id="KW-0132">Cell division</keyword>
<keyword evidence="6 9" id="KW-0238">DNA-binding</keyword>
<evidence type="ECO:0000256" key="8">
    <source>
        <dbReference type="ARBA" id="ARBA00023306"/>
    </source>
</evidence>
<dbReference type="HAMAP" id="MF_01808">
    <property type="entry name" value="Recomb_XerC_XerD"/>
    <property type="match status" value="1"/>
</dbReference>
<evidence type="ECO:0000313" key="13">
    <source>
        <dbReference type="Proteomes" id="UP001215216"/>
    </source>
</evidence>
<evidence type="ECO:0000256" key="9">
    <source>
        <dbReference type="HAMAP-Rule" id="MF_01808"/>
    </source>
</evidence>
<dbReference type="PROSITE" id="PS51900">
    <property type="entry name" value="CB"/>
    <property type="match status" value="1"/>
</dbReference>
<dbReference type="CDD" id="cd00798">
    <property type="entry name" value="INT_XerDC_C"/>
    <property type="match status" value="1"/>
</dbReference>
<dbReference type="InterPro" id="IPR004107">
    <property type="entry name" value="Integrase_SAM-like_N"/>
</dbReference>
<comment type="similarity">
    <text evidence="9">Belongs to the 'phage' integrase family. XerC subfamily.</text>
</comment>
<keyword evidence="4 9" id="KW-0159">Chromosome partition</keyword>
<evidence type="ECO:0000256" key="2">
    <source>
        <dbReference type="ARBA" id="ARBA00022490"/>
    </source>
</evidence>
<proteinExistence type="inferred from homology"/>
<evidence type="ECO:0000256" key="3">
    <source>
        <dbReference type="ARBA" id="ARBA00022618"/>
    </source>
</evidence>
<dbReference type="EMBL" id="CP121208">
    <property type="protein sequence ID" value="WFM82864.1"/>
    <property type="molecule type" value="Genomic_DNA"/>
</dbReference>
<keyword evidence="5 9" id="KW-0229">DNA integration</keyword>
<evidence type="ECO:0000256" key="6">
    <source>
        <dbReference type="ARBA" id="ARBA00023125"/>
    </source>
</evidence>
<dbReference type="InterPro" id="IPR010998">
    <property type="entry name" value="Integrase_recombinase_N"/>
</dbReference>
<sequence length="299" mass="32839">MDEILDKYRNELEVRRGLSPHTVRAYLSEAHSLLMFLSARSDDIDQSLPHLELTDLREWLASASEHGQARASLARHSAAIHTFSTWLYKNGYTRVDAARRLKSPRASNELPHILTKEQAAKVLAVAHELAQEGDPIATRDWAAFELLYGTAIRVSELTGLDVSSILPQGTLTVRGKGDKERVVPFGRPAREALMAWLTARASIPGSSRTCALFLGARGGRLDPRTVRKALSSLTALAGVPDISPHDLRHSAATHLLDGGSDLRTVQEILGHSSLSTTQRYTHVSAERLRVAFSQAHPRA</sequence>
<comment type="subunit">
    <text evidence="9">Forms a cyclic heterotetrameric complex composed of two molecules of XerC and two molecules of XerD.</text>
</comment>
<organism evidence="12 13">
    <name type="scientific">Arcanobacterium canis</name>
    <dbReference type="NCBI Taxonomy" id="999183"/>
    <lineage>
        <taxon>Bacteria</taxon>
        <taxon>Bacillati</taxon>
        <taxon>Actinomycetota</taxon>
        <taxon>Actinomycetes</taxon>
        <taxon>Actinomycetales</taxon>
        <taxon>Actinomycetaceae</taxon>
        <taxon>Arcanobacterium</taxon>
    </lineage>
</organism>
<dbReference type="RefSeq" id="WP_278012290.1">
    <property type="nucleotide sequence ID" value="NZ_CP121208.1"/>
</dbReference>
<keyword evidence="13" id="KW-1185">Reference proteome</keyword>
<evidence type="ECO:0000259" key="10">
    <source>
        <dbReference type="PROSITE" id="PS51898"/>
    </source>
</evidence>
<name>A0ABY8FWH6_9ACTO</name>
<feature type="active site" evidence="9">
    <location>
        <position position="176"/>
    </location>
</feature>